<sequence length="255" mass="28603">MASSAAFNGPILVSAFNKSSHAPTSSRNFIFRTCSLPSHVTQRSICCFQSTGRSSSVINLRWKEVRQWQLSLRGFFMCKVQQHDATSEENEENISQATLIWRAIKLPIYSVALVPLTVGSAAAYLQTGLFSARRYFMLLASSVFIITWLNLSNDVYDFDTGADKDKKESVVNIVGRNIHRCLLVTCPWFLGDYLYICGGCKSTCYITISFCNYLWLHISVPAVSVKLPRSGGTLVLCCIWSFCYDCLLLASKQHQ</sequence>
<keyword evidence="1" id="KW-0808">Transferase</keyword>
<organism evidence="3 4">
    <name type="scientific">Solanum tuberosum</name>
    <name type="common">Potato</name>
    <dbReference type="NCBI Taxonomy" id="4113"/>
    <lineage>
        <taxon>Eukaryota</taxon>
        <taxon>Viridiplantae</taxon>
        <taxon>Streptophyta</taxon>
        <taxon>Embryophyta</taxon>
        <taxon>Tracheophyta</taxon>
        <taxon>Spermatophyta</taxon>
        <taxon>Magnoliopsida</taxon>
        <taxon>eudicotyledons</taxon>
        <taxon>Gunneridae</taxon>
        <taxon>Pentapetalae</taxon>
        <taxon>asterids</taxon>
        <taxon>lamiids</taxon>
        <taxon>Solanales</taxon>
        <taxon>Solanaceae</taxon>
        <taxon>Solanoideae</taxon>
        <taxon>Solaneae</taxon>
        <taxon>Solanum</taxon>
    </lineage>
</organism>
<feature type="transmembrane region" description="Helical" evidence="2">
    <location>
        <begin position="132"/>
        <end position="151"/>
    </location>
</feature>
<reference evidence="4" key="1">
    <citation type="journal article" date="2011" name="Nature">
        <title>Genome sequence and analysis of the tuber crop potato.</title>
        <authorList>
            <consortium name="The Potato Genome Sequencing Consortium"/>
        </authorList>
    </citation>
    <scope>NUCLEOTIDE SEQUENCE [LARGE SCALE GENOMIC DNA]</scope>
    <source>
        <strain evidence="4">cv. DM1-3 516 R44</strain>
    </source>
</reference>
<evidence type="ECO:0000313" key="3">
    <source>
        <dbReference type="EnsemblPlants" id="PGSC0003DMT400032752"/>
    </source>
</evidence>
<evidence type="ECO:0000256" key="1">
    <source>
        <dbReference type="ARBA" id="ARBA00022679"/>
    </source>
</evidence>
<dbReference type="PANTHER" id="PTHR13929:SF0">
    <property type="entry name" value="UBIA PRENYLTRANSFERASE DOMAIN-CONTAINING PROTEIN 1"/>
    <property type="match status" value="1"/>
</dbReference>
<keyword evidence="2" id="KW-1133">Transmembrane helix</keyword>
<keyword evidence="2" id="KW-0472">Membrane</keyword>
<keyword evidence="4" id="KW-1185">Reference proteome</keyword>
<gene>
    <name evidence="3" type="primary">LOC102602396</name>
</gene>
<dbReference type="EnsemblPlants" id="PGSC0003DMT400032752">
    <property type="protein sequence ID" value="PGSC0003DMT400032752"/>
    <property type="gene ID" value="PGSC0003DMG400012575"/>
</dbReference>
<proteinExistence type="predicted"/>
<protein>
    <submittedName>
        <fullName evidence="3">ABC4 (ABERRANT CHLOROPLAST DEVELOPMENT 4)</fullName>
    </submittedName>
</protein>
<keyword evidence="2" id="KW-0812">Transmembrane</keyword>
<feature type="transmembrane region" description="Helical" evidence="2">
    <location>
        <begin position="106"/>
        <end position="125"/>
    </location>
</feature>
<dbReference type="AlphaFoldDB" id="M1AXY9"/>
<dbReference type="OrthoDB" id="5263at2759"/>
<accession>M1AXY9</accession>
<dbReference type="Gramene" id="PGSC0003DMT400032752">
    <property type="protein sequence ID" value="PGSC0003DMT400032752"/>
    <property type="gene ID" value="PGSC0003DMG400012575"/>
</dbReference>
<dbReference type="Proteomes" id="UP000011115">
    <property type="component" value="Unassembled WGS sequence"/>
</dbReference>
<dbReference type="HOGENOM" id="CLU_1091561_0_0_1"/>
<dbReference type="ExpressionAtlas" id="M1AXY9">
    <property type="expression patterns" value="baseline"/>
</dbReference>
<dbReference type="InterPro" id="IPR026046">
    <property type="entry name" value="UBIAD1"/>
</dbReference>
<evidence type="ECO:0000313" key="4">
    <source>
        <dbReference type="Proteomes" id="UP000011115"/>
    </source>
</evidence>
<dbReference type="GO" id="GO:0004659">
    <property type="term" value="F:prenyltransferase activity"/>
    <property type="evidence" value="ECO:0007669"/>
    <property type="project" value="InterPro"/>
</dbReference>
<name>M1AXY9_SOLTU</name>
<evidence type="ECO:0000256" key="2">
    <source>
        <dbReference type="SAM" id="Phobius"/>
    </source>
</evidence>
<reference evidence="3" key="2">
    <citation type="submission" date="2015-06" db="UniProtKB">
        <authorList>
            <consortium name="EnsemblPlants"/>
        </authorList>
    </citation>
    <scope>IDENTIFICATION</scope>
    <source>
        <strain evidence="3">DM1-3 516 R44</strain>
    </source>
</reference>
<dbReference type="CDD" id="cd13962">
    <property type="entry name" value="PT_UbiA_UBIAD1"/>
    <property type="match status" value="1"/>
</dbReference>
<dbReference type="PANTHER" id="PTHR13929">
    <property type="entry name" value="1,4-DIHYDROXY-2-NAPHTHOATE OCTAPRENYLTRANSFERASE"/>
    <property type="match status" value="1"/>
</dbReference>